<feature type="transmembrane region" description="Helical" evidence="5">
    <location>
        <begin position="21"/>
        <end position="40"/>
    </location>
</feature>
<evidence type="ECO:0000256" key="1">
    <source>
        <dbReference type="ARBA" id="ARBA00004141"/>
    </source>
</evidence>
<comment type="subcellular location">
    <subcellularLocation>
        <location evidence="1">Membrane</location>
        <topology evidence="1">Multi-pass membrane protein</topology>
    </subcellularLocation>
</comment>
<dbReference type="PANTHER" id="PTHR37422:SF13">
    <property type="entry name" value="LIPOPOLYSACCHARIDE BIOSYNTHESIS PROTEIN PA4999-RELATED"/>
    <property type="match status" value="1"/>
</dbReference>
<evidence type="ECO:0000256" key="5">
    <source>
        <dbReference type="SAM" id="Phobius"/>
    </source>
</evidence>
<evidence type="ECO:0000313" key="7">
    <source>
        <dbReference type="EMBL" id="MFC7256708.1"/>
    </source>
</evidence>
<dbReference type="PANTHER" id="PTHR37422">
    <property type="entry name" value="TEICHURONIC ACID BIOSYNTHESIS PROTEIN TUAE"/>
    <property type="match status" value="1"/>
</dbReference>
<evidence type="ECO:0000256" key="3">
    <source>
        <dbReference type="ARBA" id="ARBA00022989"/>
    </source>
</evidence>
<gene>
    <name evidence="7" type="ORF">ACFQKE_15590</name>
</gene>
<sequence>MKLADGDGTELTSFPLGGLGLLRLASVATLLVVVVLNGAFPSVRIGPFSFFDIHVFWIAGLLLAVYLLVHRTSIALSTPFVFVCLFVLYAVTTLFWTVDLGVSVRAGFHVVSSLIVVMGLSSLLRREDEYPLLSASFLAIVSIALLISFWELWSGTHLPVSRLSAPPYADEVATSSVYLNRNYFVFLLSTAVPLATWSLLRNAPISGRLAATAVLAASLGMILYNRGRAGLLASSLSFVAVVVLWQFREKIRLLVPTWPPILTSSIGLVSAVTLLLPQVTSNPFSQSSSFSIWSRWQLLEIAGNTLLQQPLGYGIGTFQTAAAWSPVETGRIVSPHSWLAQLAGEVGVFGLCLFVLAYGTLVDQLFSLYLEGDDEYALPLCIALLSFGIGSIGVGDPLHSSRIFWVILGLGLSYLHVVGSNPEREPS</sequence>
<dbReference type="GeneID" id="96955102"/>
<name>A0ABD6A1A6_9EURY</name>
<keyword evidence="7" id="KW-0436">Ligase</keyword>
<feature type="transmembrane region" description="Helical" evidence="5">
    <location>
        <begin position="376"/>
        <end position="395"/>
    </location>
</feature>
<dbReference type="GO" id="GO:0016020">
    <property type="term" value="C:membrane"/>
    <property type="evidence" value="ECO:0007669"/>
    <property type="project" value="UniProtKB-SubCell"/>
</dbReference>
<feature type="transmembrane region" description="Helical" evidence="5">
    <location>
        <begin position="402"/>
        <end position="419"/>
    </location>
</feature>
<keyword evidence="4 5" id="KW-0472">Membrane</keyword>
<feature type="transmembrane region" description="Helical" evidence="5">
    <location>
        <begin position="46"/>
        <end position="69"/>
    </location>
</feature>
<evidence type="ECO:0000313" key="8">
    <source>
        <dbReference type="Proteomes" id="UP001596434"/>
    </source>
</evidence>
<organism evidence="7 8">
    <name type="scientific">Haloplanus litoreus</name>
    <dbReference type="NCBI Taxonomy" id="767515"/>
    <lineage>
        <taxon>Archaea</taxon>
        <taxon>Methanobacteriati</taxon>
        <taxon>Methanobacteriota</taxon>
        <taxon>Stenosarchaea group</taxon>
        <taxon>Halobacteria</taxon>
        <taxon>Halobacteriales</taxon>
        <taxon>Haloferacaceae</taxon>
        <taxon>Haloplanus</taxon>
    </lineage>
</organism>
<accession>A0ABD6A1A6</accession>
<comment type="caution">
    <text evidence="7">The sequence shown here is derived from an EMBL/GenBank/DDBJ whole genome shotgun (WGS) entry which is preliminary data.</text>
</comment>
<keyword evidence="8" id="KW-1185">Reference proteome</keyword>
<feature type="transmembrane region" description="Helical" evidence="5">
    <location>
        <begin position="230"/>
        <end position="247"/>
    </location>
</feature>
<dbReference type="GO" id="GO:0016874">
    <property type="term" value="F:ligase activity"/>
    <property type="evidence" value="ECO:0007669"/>
    <property type="project" value="UniProtKB-KW"/>
</dbReference>
<dbReference type="InterPro" id="IPR007016">
    <property type="entry name" value="O-antigen_ligase-rel_domated"/>
</dbReference>
<feature type="domain" description="O-antigen ligase-related" evidence="6">
    <location>
        <begin position="214"/>
        <end position="355"/>
    </location>
</feature>
<keyword evidence="3 5" id="KW-1133">Transmembrane helix</keyword>
<proteinExistence type="predicted"/>
<dbReference type="Proteomes" id="UP001596434">
    <property type="component" value="Unassembled WGS sequence"/>
</dbReference>
<feature type="transmembrane region" description="Helical" evidence="5">
    <location>
        <begin position="183"/>
        <end position="200"/>
    </location>
</feature>
<protein>
    <submittedName>
        <fullName evidence="7">O-antigen ligase family protein</fullName>
    </submittedName>
</protein>
<feature type="transmembrane region" description="Helical" evidence="5">
    <location>
        <begin position="76"/>
        <end position="96"/>
    </location>
</feature>
<evidence type="ECO:0000256" key="2">
    <source>
        <dbReference type="ARBA" id="ARBA00022692"/>
    </source>
</evidence>
<dbReference type="EMBL" id="JBHTAT010000001">
    <property type="protein sequence ID" value="MFC7256708.1"/>
    <property type="molecule type" value="Genomic_DNA"/>
</dbReference>
<reference evidence="7 8" key="1">
    <citation type="journal article" date="2019" name="Int. J. Syst. Evol. Microbiol.">
        <title>The Global Catalogue of Microorganisms (GCM) 10K type strain sequencing project: providing services to taxonomists for standard genome sequencing and annotation.</title>
        <authorList>
            <consortium name="The Broad Institute Genomics Platform"/>
            <consortium name="The Broad Institute Genome Sequencing Center for Infectious Disease"/>
            <person name="Wu L."/>
            <person name="Ma J."/>
        </authorList>
    </citation>
    <scope>NUCLEOTIDE SEQUENCE [LARGE SCALE GENOMIC DNA]</scope>
    <source>
        <strain evidence="7 8">GX21</strain>
    </source>
</reference>
<keyword evidence="2 5" id="KW-0812">Transmembrane</keyword>
<dbReference type="Pfam" id="PF04932">
    <property type="entry name" value="Wzy_C"/>
    <property type="match status" value="1"/>
</dbReference>
<dbReference type="AlphaFoldDB" id="A0ABD6A1A6"/>
<dbReference type="InterPro" id="IPR051533">
    <property type="entry name" value="WaaL-like"/>
</dbReference>
<evidence type="ECO:0000259" key="6">
    <source>
        <dbReference type="Pfam" id="PF04932"/>
    </source>
</evidence>
<feature type="transmembrane region" description="Helical" evidence="5">
    <location>
        <begin position="207"/>
        <end position="224"/>
    </location>
</feature>
<feature type="transmembrane region" description="Helical" evidence="5">
    <location>
        <begin position="132"/>
        <end position="153"/>
    </location>
</feature>
<evidence type="ECO:0000256" key="4">
    <source>
        <dbReference type="ARBA" id="ARBA00023136"/>
    </source>
</evidence>
<feature type="transmembrane region" description="Helical" evidence="5">
    <location>
        <begin position="102"/>
        <end position="120"/>
    </location>
</feature>
<dbReference type="RefSeq" id="WP_379705960.1">
    <property type="nucleotide sequence ID" value="NZ_JBHTAT010000001.1"/>
</dbReference>
<feature type="transmembrane region" description="Helical" evidence="5">
    <location>
        <begin position="346"/>
        <end position="370"/>
    </location>
</feature>